<dbReference type="EMBL" id="NPEF01000072">
    <property type="protein sequence ID" value="PJZ93264.1"/>
    <property type="molecule type" value="Genomic_DNA"/>
</dbReference>
<organism evidence="1">
    <name type="scientific">Leptospira ellisii</name>
    <dbReference type="NCBI Taxonomy" id="2023197"/>
    <lineage>
        <taxon>Bacteria</taxon>
        <taxon>Pseudomonadati</taxon>
        <taxon>Spirochaetota</taxon>
        <taxon>Spirochaetia</taxon>
        <taxon>Leptospirales</taxon>
        <taxon>Leptospiraceae</taxon>
        <taxon>Leptospira</taxon>
    </lineage>
</organism>
<reference evidence="1" key="1">
    <citation type="submission" date="2017-07" db="EMBL/GenBank/DDBJ databases">
        <title>Leptospira spp. isolated from tropical soils.</title>
        <authorList>
            <person name="Thibeaux R."/>
            <person name="Iraola G."/>
            <person name="Ferres I."/>
            <person name="Bierque E."/>
            <person name="Girault D."/>
            <person name="Soupe-Gilbert M.-E."/>
            <person name="Picardeau M."/>
            <person name="Goarant C."/>
        </authorList>
    </citation>
    <scope>NUCLEOTIDE SEQUENCE [LARGE SCALE GENOMIC DNA]</scope>
    <source>
        <strain evidence="1">ATI7-C-A5</strain>
    </source>
</reference>
<gene>
    <name evidence="1" type="ORF">CH379_08800</name>
</gene>
<name>A0A2N0B9N1_9LEPT</name>
<dbReference type="OrthoDB" id="9813301at2"/>
<dbReference type="InterPro" id="IPR007391">
    <property type="entry name" value="Vancomycin_resist_VanW"/>
</dbReference>
<dbReference type="Pfam" id="PF04294">
    <property type="entry name" value="VanW"/>
    <property type="match status" value="1"/>
</dbReference>
<proteinExistence type="predicted"/>
<dbReference type="AlphaFoldDB" id="A0A2N0B9N1"/>
<comment type="caution">
    <text evidence="1">The sequence shown here is derived from an EMBL/GenBank/DDBJ whole genome shotgun (WGS) entry which is preliminary data.</text>
</comment>
<evidence type="ECO:0000313" key="1">
    <source>
        <dbReference type="EMBL" id="PJZ93264.1"/>
    </source>
</evidence>
<protein>
    <submittedName>
        <fullName evidence="1">Uncharacterized protein</fullName>
    </submittedName>
</protein>
<accession>A0A2N0B9N1</accession>
<sequence length="118" mass="13291">MCWVNTSMNRVQTKTIPPSKTRADELGFAVKIFLLQWFVLGRGIREGCIIPSIAGGICKISNALYDVAVRSGFEVLERHRHSFVIPGSLAEQNGDTTVKWNSIYLRFRSGFENERTQG</sequence>